<evidence type="ECO:0000256" key="1">
    <source>
        <dbReference type="ARBA" id="ARBA00022679"/>
    </source>
</evidence>
<dbReference type="InterPro" id="IPR023213">
    <property type="entry name" value="CAT-like_dom_sf"/>
</dbReference>
<name>A0ABQ6MHN2_9STRA</name>
<protein>
    <submittedName>
        <fullName evidence="2">Uncharacterized protein</fullName>
    </submittedName>
</protein>
<reference evidence="2 3" key="1">
    <citation type="journal article" date="2023" name="Commun. Biol.">
        <title>Genome analysis of Parmales, the sister group of diatoms, reveals the evolutionary specialization of diatoms from phago-mixotrophs to photoautotrophs.</title>
        <authorList>
            <person name="Ban H."/>
            <person name="Sato S."/>
            <person name="Yoshikawa S."/>
            <person name="Yamada K."/>
            <person name="Nakamura Y."/>
            <person name="Ichinomiya M."/>
            <person name="Sato N."/>
            <person name="Blanc-Mathieu R."/>
            <person name="Endo H."/>
            <person name="Kuwata A."/>
            <person name="Ogata H."/>
        </authorList>
    </citation>
    <scope>NUCLEOTIDE SEQUENCE [LARGE SCALE GENOMIC DNA]</scope>
</reference>
<comment type="caution">
    <text evidence="2">The sequence shown here is derived from an EMBL/GenBank/DDBJ whole genome shotgun (WGS) entry which is preliminary data.</text>
</comment>
<evidence type="ECO:0000313" key="3">
    <source>
        <dbReference type="Proteomes" id="UP001165060"/>
    </source>
</evidence>
<dbReference type="EMBL" id="BRYB01000261">
    <property type="protein sequence ID" value="GMI26519.1"/>
    <property type="molecule type" value="Genomic_DNA"/>
</dbReference>
<keyword evidence="3" id="KW-1185">Reference proteome</keyword>
<proteinExistence type="predicted"/>
<gene>
    <name evidence="2" type="ORF">TeGR_g4954</name>
</gene>
<dbReference type="SUPFAM" id="SSF52777">
    <property type="entry name" value="CoA-dependent acyltransferases"/>
    <property type="match status" value="1"/>
</dbReference>
<sequence length="507" mass="54541">MGAGGSVPQTLTKDDAMRLCGDRWDSSRWEELAVDGTMGREQFLSLIGAAETTNVTIEDVPSCPSPSTMDLSPLDLSCGGRSTPMLWWYRETLDTGRLLASLPAVLAHYPAFAGRYSPALEGMGVPRSVVLSNKGVPVQVSESEQTFAEASSFLRANDHDDAPTTYKSGTNASYFWYDRKVMDPDCGNPDAPIMAVRVTSFKGGGSVIGLLLQHRVTDAEGEMTFMANWASACRGEEGVEVVMGREAMLGLTGLSKEELEQAGAGGAMMETCAYPMKPPPFAALMPKMGAGPNMTSTRIPIAGEVVSSMKQSAAENLPEGKFVSTDDVMTARAWKAFVKMRRQQLGDGVSGEDVTAVFRAVNIRTRATPPLPRGYVGNGACTVRSGMTVAELEESSVQKVALLLREDLGKWNGDVVGGVLGWMGERQREGLRAGAQMKTGLDFICSSWLMPWETAVFETGKEVYAFDHGALIPIVCNFAKRQGGGYTAWTTGGEADVQLFAQELVRM</sequence>
<dbReference type="PANTHER" id="PTHR31642">
    <property type="entry name" value="TRICHOTHECENE 3-O-ACETYLTRANSFERASE"/>
    <property type="match status" value="1"/>
</dbReference>
<dbReference type="Pfam" id="PF02458">
    <property type="entry name" value="Transferase"/>
    <property type="match status" value="1"/>
</dbReference>
<keyword evidence="1" id="KW-0808">Transferase</keyword>
<organism evidence="2 3">
    <name type="scientific">Tetraparma gracilis</name>
    <dbReference type="NCBI Taxonomy" id="2962635"/>
    <lineage>
        <taxon>Eukaryota</taxon>
        <taxon>Sar</taxon>
        <taxon>Stramenopiles</taxon>
        <taxon>Ochrophyta</taxon>
        <taxon>Bolidophyceae</taxon>
        <taxon>Parmales</taxon>
        <taxon>Triparmaceae</taxon>
        <taxon>Tetraparma</taxon>
    </lineage>
</organism>
<dbReference type="PANTHER" id="PTHR31642:SF310">
    <property type="entry name" value="FATTY ALCOHOL:CAFFEOYL-COA ACYLTRANSFERASE"/>
    <property type="match status" value="1"/>
</dbReference>
<dbReference type="InterPro" id="IPR050317">
    <property type="entry name" value="Plant_Fungal_Acyltransferase"/>
</dbReference>
<evidence type="ECO:0000313" key="2">
    <source>
        <dbReference type="EMBL" id="GMI26519.1"/>
    </source>
</evidence>
<dbReference type="Gene3D" id="3.30.559.10">
    <property type="entry name" value="Chloramphenicol acetyltransferase-like domain"/>
    <property type="match status" value="2"/>
</dbReference>
<dbReference type="Proteomes" id="UP001165060">
    <property type="component" value="Unassembled WGS sequence"/>
</dbReference>
<accession>A0ABQ6MHN2</accession>